<keyword evidence="1 5" id="KW-0328">Glycosyltransferase</keyword>
<evidence type="ECO:0000313" key="6">
    <source>
        <dbReference type="Proteomes" id="UP000018291"/>
    </source>
</evidence>
<dbReference type="STRING" id="1229780.BN381_50004"/>
<dbReference type="SUPFAM" id="SSF53756">
    <property type="entry name" value="UDP-Glycosyltransferase/glycogen phosphorylase"/>
    <property type="match status" value="1"/>
</dbReference>
<dbReference type="eggNOG" id="COG0438">
    <property type="taxonomic scope" value="Bacteria"/>
</dbReference>
<dbReference type="GO" id="GO:0016757">
    <property type="term" value="F:glycosyltransferase activity"/>
    <property type="evidence" value="ECO:0007669"/>
    <property type="project" value="UniProtKB-KW"/>
</dbReference>
<evidence type="ECO:0000259" key="3">
    <source>
        <dbReference type="Pfam" id="PF00534"/>
    </source>
</evidence>
<dbReference type="OrthoDB" id="193659at2"/>
<dbReference type="HOGENOM" id="CLU_009583_0_3_11"/>
<keyword evidence="2 5" id="KW-0808">Transferase</keyword>
<evidence type="ECO:0000313" key="5">
    <source>
        <dbReference type="EMBL" id="CCM64862.1"/>
    </source>
</evidence>
<dbReference type="Gene3D" id="3.40.50.2000">
    <property type="entry name" value="Glycogen Phosphorylase B"/>
    <property type="match status" value="2"/>
</dbReference>
<evidence type="ECO:0000256" key="2">
    <source>
        <dbReference type="ARBA" id="ARBA00022679"/>
    </source>
</evidence>
<keyword evidence="6" id="KW-1185">Reference proteome</keyword>
<dbReference type="InterPro" id="IPR028098">
    <property type="entry name" value="Glyco_trans_4-like_N"/>
</dbReference>
<evidence type="ECO:0000259" key="4">
    <source>
        <dbReference type="Pfam" id="PF13439"/>
    </source>
</evidence>
<dbReference type="RefSeq" id="WP_012229200.1">
    <property type="nucleotide sequence ID" value="NZ_HG422565.1"/>
</dbReference>
<dbReference type="Pfam" id="PF00534">
    <property type="entry name" value="Glycos_transf_1"/>
    <property type="match status" value="1"/>
</dbReference>
<dbReference type="EMBL" id="CANL01000045">
    <property type="protein sequence ID" value="CCM64862.1"/>
    <property type="molecule type" value="Genomic_DNA"/>
</dbReference>
<dbReference type="Pfam" id="PF13439">
    <property type="entry name" value="Glyco_transf_4"/>
    <property type="match status" value="1"/>
</dbReference>
<name>R4Z6W2_9ACTN</name>
<comment type="caution">
    <text evidence="5">The sequence shown here is derived from an EMBL/GenBank/DDBJ whole genome shotgun (WGS) entry which is preliminary data.</text>
</comment>
<reference evidence="5 6" key="1">
    <citation type="journal article" date="2013" name="ISME J.">
        <title>Metabolic model for the filamentous 'Candidatus Microthrix parvicella' based on genomic and metagenomic analyses.</title>
        <authorList>
            <person name="Jon McIlroy S."/>
            <person name="Kristiansen R."/>
            <person name="Albertsen M."/>
            <person name="Michael Karst S."/>
            <person name="Rossetti S."/>
            <person name="Lund Nielsen J."/>
            <person name="Tandoi V."/>
            <person name="James Seviour R."/>
            <person name="Nielsen P.H."/>
        </authorList>
    </citation>
    <scope>NUCLEOTIDE SEQUENCE [LARGE SCALE GENOMIC DNA]</scope>
    <source>
        <strain evidence="5 6">RN1</strain>
    </source>
</reference>
<gene>
    <name evidence="5" type="ORF">BN381_50004</name>
</gene>
<feature type="domain" description="Glycosyltransferase subfamily 4-like N-terminal" evidence="4">
    <location>
        <begin position="30"/>
        <end position="184"/>
    </location>
</feature>
<dbReference type="EC" id="2.4.1.-" evidence="5"/>
<feature type="domain" description="Glycosyl transferase family 1" evidence="3">
    <location>
        <begin position="193"/>
        <end position="358"/>
    </location>
</feature>
<proteinExistence type="predicted"/>
<dbReference type="InterPro" id="IPR001296">
    <property type="entry name" value="Glyco_trans_1"/>
</dbReference>
<accession>R4Z6W2</accession>
<dbReference type="PANTHER" id="PTHR12526">
    <property type="entry name" value="GLYCOSYLTRANSFERASE"/>
    <property type="match status" value="1"/>
</dbReference>
<dbReference type="Proteomes" id="UP000018291">
    <property type="component" value="Unassembled WGS sequence"/>
</dbReference>
<organism evidence="5 6">
    <name type="scientific">Candidatus Neomicrothrix parvicella RN1</name>
    <dbReference type="NCBI Taxonomy" id="1229780"/>
    <lineage>
        <taxon>Bacteria</taxon>
        <taxon>Bacillati</taxon>
        <taxon>Actinomycetota</taxon>
        <taxon>Acidimicrobiia</taxon>
        <taxon>Acidimicrobiales</taxon>
        <taxon>Microthrixaceae</taxon>
        <taxon>Candidatus Neomicrothrix</taxon>
    </lineage>
</organism>
<evidence type="ECO:0000256" key="1">
    <source>
        <dbReference type="ARBA" id="ARBA00022676"/>
    </source>
</evidence>
<dbReference type="AlphaFoldDB" id="R4Z6W2"/>
<protein>
    <submittedName>
        <fullName evidence="5">Putative Glycosyl transferase group 1</fullName>
        <ecNumber evidence="5">2.4.1.-</ecNumber>
    </submittedName>
</protein>
<sequence length="384" mass="42118">MSQSPPIGPRRYEADTPTAVLWLAKGLGKGGMEQLLLNHARAGNRTAFSYRAAYLVDRPHSVVEDLRSEGVPVQRLGSGRIMDPRWIRDLLAELKDGQIDILHIHSPLPGAIARLVLSVANRHVKVVVTEHNRWDRYTPPTRWVNRATFGLNDAALAVSADCRSTMPARIQARVRVLEHGIDADVVLKSLDQRQRVREHLGISADAIVVGTVANLREQKNYPLMLATAKRALAEHPDVVFLAVGQGPLESSLNLLHVELGLGDRFRFLGFRSDASDVMAALDVFMLSSHHEGLPVALMEAMTLGLPIVSTAVGGIPEMVTDDHEGRLVADGSERELTQALIEVIEDADLRARYGEQSRATALERFSAATATAAVEAIYREVLRS</sequence>